<gene>
    <name evidence="12" type="ORF">TCAL_04171</name>
</gene>
<feature type="region of interest" description="Disordered" evidence="11">
    <location>
        <begin position="106"/>
        <end position="146"/>
    </location>
</feature>
<dbReference type="PANTHER" id="PTHR21614:SF0">
    <property type="entry name" value="GEO08385P1"/>
    <property type="match status" value="1"/>
</dbReference>
<evidence type="ECO:0000313" key="13">
    <source>
        <dbReference type="Proteomes" id="UP000318571"/>
    </source>
</evidence>
<feature type="coiled-coil region" evidence="10">
    <location>
        <begin position="178"/>
        <end position="212"/>
    </location>
</feature>
<comment type="caution">
    <text evidence="12">The sequence shown here is derived from an EMBL/GenBank/DDBJ whole genome shotgun (WGS) entry which is preliminary data.</text>
</comment>
<reference evidence="12 13" key="1">
    <citation type="journal article" date="2018" name="Nat. Ecol. Evol.">
        <title>Genomic signatures of mitonuclear coevolution across populations of Tigriopus californicus.</title>
        <authorList>
            <person name="Barreto F.S."/>
            <person name="Watson E.T."/>
            <person name="Lima T.G."/>
            <person name="Willett C.S."/>
            <person name="Edmands S."/>
            <person name="Li W."/>
            <person name="Burton R.S."/>
        </authorList>
    </citation>
    <scope>NUCLEOTIDE SEQUENCE [LARGE SCALE GENOMIC DNA]</scope>
    <source>
        <strain evidence="12 13">San Diego</strain>
    </source>
</reference>
<dbReference type="Proteomes" id="UP000318571">
    <property type="component" value="Chromosome 1"/>
</dbReference>
<comment type="function">
    <text evidence="1">Positive regulator of amino acid starvation-induced autophagy.</text>
</comment>
<evidence type="ECO:0000256" key="5">
    <source>
        <dbReference type="ARBA" id="ARBA00010880"/>
    </source>
</evidence>
<evidence type="ECO:0000256" key="6">
    <source>
        <dbReference type="ARBA" id="ARBA00022490"/>
    </source>
</evidence>
<feature type="region of interest" description="Disordered" evidence="11">
    <location>
        <begin position="263"/>
        <end position="300"/>
    </location>
</feature>
<evidence type="ECO:0000256" key="3">
    <source>
        <dbReference type="ARBA" id="ARBA00004514"/>
    </source>
</evidence>
<dbReference type="GO" id="GO:0005802">
    <property type="term" value="C:trans-Golgi network"/>
    <property type="evidence" value="ECO:0007669"/>
    <property type="project" value="TreeGrafter"/>
</dbReference>
<feature type="compositionally biased region" description="Low complexity" evidence="11">
    <location>
        <begin position="267"/>
        <end position="300"/>
    </location>
</feature>
<dbReference type="OrthoDB" id="2163284at2759"/>
<dbReference type="GO" id="GO:0000139">
    <property type="term" value="C:Golgi membrane"/>
    <property type="evidence" value="ECO:0007669"/>
    <property type="project" value="UniProtKB-SubCell"/>
</dbReference>
<feature type="compositionally biased region" description="Basic and acidic residues" evidence="11">
    <location>
        <begin position="55"/>
        <end position="67"/>
    </location>
</feature>
<keyword evidence="7" id="KW-0333">Golgi apparatus</keyword>
<evidence type="ECO:0000256" key="9">
    <source>
        <dbReference type="ARBA" id="ARBA00023136"/>
    </source>
</evidence>
<feature type="compositionally biased region" description="Low complexity" evidence="11">
    <location>
        <begin position="40"/>
        <end position="54"/>
    </location>
</feature>
<dbReference type="GO" id="GO:0005829">
    <property type="term" value="C:cytosol"/>
    <property type="evidence" value="ECO:0007669"/>
    <property type="project" value="UniProtKB-SubCell"/>
</dbReference>
<dbReference type="Pfam" id="PF10224">
    <property type="entry name" value="DUF2205"/>
    <property type="match status" value="1"/>
</dbReference>
<feature type="compositionally biased region" description="Polar residues" evidence="11">
    <location>
        <begin position="131"/>
        <end position="146"/>
    </location>
</feature>
<dbReference type="PANTHER" id="PTHR21614">
    <property type="entry name" value="SHORT COILED COIL PROTEIN"/>
    <property type="match status" value="1"/>
</dbReference>
<dbReference type="Gene3D" id="1.20.5.170">
    <property type="match status" value="1"/>
</dbReference>
<evidence type="ECO:0000256" key="4">
    <source>
        <dbReference type="ARBA" id="ARBA00004601"/>
    </source>
</evidence>
<accession>A0A553NU29</accession>
<protein>
    <recommendedName>
        <fullName evidence="14">Short coiled-coil protein A</fullName>
    </recommendedName>
</protein>
<dbReference type="AlphaFoldDB" id="A0A553NU29"/>
<proteinExistence type="inferred from homology"/>
<sequence>MEPCSEQCSLPVSEEDSIPLADTDPSALIDDEVENPGMGNSRQNSSSNSTQETIENSHRPEEFHSESGHNPSEASSRSLFWQKVGAKPSAINSGLLLNECESLESIPGAFSDQSRTQSPSSGRRNDHCNKSHQTAFKSDNSLPLQGDGSFSSMEAISAQMGRHLSLDPDMSPDEVEERARLISQVLELQNTLEDLTSRVDSIKEENFKLRSENSILGQYIENLMQASAVFQPTNPKTPGQTGGPPLGSLGSVVRCTAKAVANSRLLTPSSSSTSSTSTPSDRVKSSSAASTSTGGMSPIF</sequence>
<feature type="compositionally biased region" description="Polar residues" evidence="11">
    <location>
        <begin position="1"/>
        <end position="10"/>
    </location>
</feature>
<keyword evidence="8 10" id="KW-0175">Coiled coil</keyword>
<evidence type="ECO:0000256" key="8">
    <source>
        <dbReference type="ARBA" id="ARBA00023054"/>
    </source>
</evidence>
<evidence type="ECO:0008006" key="14">
    <source>
        <dbReference type="Google" id="ProtNLM"/>
    </source>
</evidence>
<dbReference type="EMBL" id="VCGU01000010">
    <property type="protein sequence ID" value="TRY68939.1"/>
    <property type="molecule type" value="Genomic_DNA"/>
</dbReference>
<feature type="compositionally biased region" description="Polar residues" evidence="11">
    <location>
        <begin position="68"/>
        <end position="77"/>
    </location>
</feature>
<keyword evidence="9" id="KW-0472">Membrane</keyword>
<evidence type="ECO:0000256" key="7">
    <source>
        <dbReference type="ARBA" id="ARBA00023034"/>
    </source>
</evidence>
<keyword evidence="6" id="KW-0963">Cytoplasm</keyword>
<dbReference type="InterPro" id="IPR019357">
    <property type="entry name" value="SCOC"/>
</dbReference>
<evidence type="ECO:0000256" key="11">
    <source>
        <dbReference type="SAM" id="MobiDB-lite"/>
    </source>
</evidence>
<keyword evidence="13" id="KW-1185">Reference proteome</keyword>
<comment type="similarity">
    <text evidence="5">Belongs to the SCOC family.</text>
</comment>
<comment type="subcellular location">
    <subcellularLocation>
        <location evidence="3">Cytoplasm</location>
        <location evidence="3">Cytosol</location>
    </subcellularLocation>
    <subcellularLocation>
        <location evidence="2">Golgi apparatus membrane</location>
        <topology evidence="2">Peripheral membrane protein</topology>
        <orientation evidence="2">Cytoplasmic side</orientation>
    </subcellularLocation>
    <subcellularLocation>
        <location evidence="4">Golgi apparatus</location>
        <location evidence="4">trans-Golgi network</location>
    </subcellularLocation>
</comment>
<name>A0A553NU29_TIGCA</name>
<evidence type="ECO:0000313" key="12">
    <source>
        <dbReference type="EMBL" id="TRY68939.1"/>
    </source>
</evidence>
<evidence type="ECO:0000256" key="1">
    <source>
        <dbReference type="ARBA" id="ARBA00002743"/>
    </source>
</evidence>
<evidence type="ECO:0000256" key="10">
    <source>
        <dbReference type="SAM" id="Coils"/>
    </source>
</evidence>
<organism evidence="12 13">
    <name type="scientific">Tigriopus californicus</name>
    <name type="common">Marine copepod</name>
    <dbReference type="NCBI Taxonomy" id="6832"/>
    <lineage>
        <taxon>Eukaryota</taxon>
        <taxon>Metazoa</taxon>
        <taxon>Ecdysozoa</taxon>
        <taxon>Arthropoda</taxon>
        <taxon>Crustacea</taxon>
        <taxon>Multicrustacea</taxon>
        <taxon>Hexanauplia</taxon>
        <taxon>Copepoda</taxon>
        <taxon>Harpacticoida</taxon>
        <taxon>Harpacticidae</taxon>
        <taxon>Tigriopus</taxon>
    </lineage>
</organism>
<feature type="compositionally biased region" description="Polar residues" evidence="11">
    <location>
        <begin position="111"/>
        <end position="122"/>
    </location>
</feature>
<feature type="region of interest" description="Disordered" evidence="11">
    <location>
        <begin position="1"/>
        <end position="77"/>
    </location>
</feature>
<dbReference type="STRING" id="6832.A0A553NU29"/>
<feature type="region of interest" description="Disordered" evidence="11">
    <location>
        <begin position="231"/>
        <end position="250"/>
    </location>
</feature>
<evidence type="ECO:0000256" key="2">
    <source>
        <dbReference type="ARBA" id="ARBA00004255"/>
    </source>
</evidence>